<organism evidence="3 4">
    <name type="scientific">Blautia stercoris</name>
    <dbReference type="NCBI Taxonomy" id="871664"/>
    <lineage>
        <taxon>Bacteria</taxon>
        <taxon>Bacillati</taxon>
        <taxon>Bacillota</taxon>
        <taxon>Clostridia</taxon>
        <taxon>Lachnospirales</taxon>
        <taxon>Lachnospiraceae</taxon>
        <taxon>Blautia</taxon>
    </lineage>
</organism>
<name>A0ABR7P803_9FIRM</name>
<evidence type="ECO:0000313" key="3">
    <source>
        <dbReference type="EMBL" id="MBC8627429.1"/>
    </source>
</evidence>
<evidence type="ECO:0000313" key="4">
    <source>
        <dbReference type="Proteomes" id="UP000661649"/>
    </source>
</evidence>
<dbReference type="Pfam" id="PF09548">
    <property type="entry name" value="Spore_III_AB"/>
    <property type="match status" value="1"/>
</dbReference>
<reference evidence="3 4" key="1">
    <citation type="submission" date="2020-08" db="EMBL/GenBank/DDBJ databases">
        <title>Genome public.</title>
        <authorList>
            <person name="Liu C."/>
            <person name="Sun Q."/>
        </authorList>
    </citation>
    <scope>NUCLEOTIDE SEQUENCE [LARGE SCALE GENOMIC DNA]</scope>
    <source>
        <strain evidence="3 4">3_YM_SP_D4_24.mj</strain>
    </source>
</reference>
<dbReference type="InterPro" id="IPR014198">
    <property type="entry name" value="Spore_III_AB"/>
</dbReference>
<keyword evidence="4" id="KW-1185">Reference proteome</keyword>
<gene>
    <name evidence="3" type="ORF">H8712_02100</name>
</gene>
<evidence type="ECO:0000256" key="2">
    <source>
        <dbReference type="SAM" id="Phobius"/>
    </source>
</evidence>
<sequence>MLRVAGACLILSASSLLGVQKSRQFTKRIEQLQELQRIVLLIQGEILYKNAALPEALRSSAGKVKVPFDSFLRQTAGRADAFDGVRFSDLFETEIKEQLKGTALTKEDKEEFARFGESLGYLDVEMQKNAMKLYLKELEQKIEYLQKEIPQKRKLYQSLGVMGGIFLLILLWQ</sequence>
<dbReference type="EMBL" id="JACRTP010000001">
    <property type="protein sequence ID" value="MBC8627429.1"/>
    <property type="molecule type" value="Genomic_DNA"/>
</dbReference>
<dbReference type="PIRSF" id="PIRSF021435">
    <property type="entry name" value="SpoIIIAB"/>
    <property type="match status" value="1"/>
</dbReference>
<keyword evidence="1" id="KW-0175">Coiled coil</keyword>
<comment type="caution">
    <text evidence="3">The sequence shown here is derived from an EMBL/GenBank/DDBJ whole genome shotgun (WGS) entry which is preliminary data.</text>
</comment>
<keyword evidence="2" id="KW-1133">Transmembrane helix</keyword>
<feature type="coiled-coil region" evidence="1">
    <location>
        <begin position="128"/>
        <end position="155"/>
    </location>
</feature>
<keyword evidence="2" id="KW-0812">Transmembrane</keyword>
<evidence type="ECO:0000256" key="1">
    <source>
        <dbReference type="SAM" id="Coils"/>
    </source>
</evidence>
<accession>A0ABR7P803</accession>
<keyword evidence="2" id="KW-0472">Membrane</keyword>
<protein>
    <submittedName>
        <fullName evidence="3">Stage III sporulation protein AB</fullName>
    </submittedName>
</protein>
<proteinExistence type="predicted"/>
<dbReference type="Proteomes" id="UP000661649">
    <property type="component" value="Unassembled WGS sequence"/>
</dbReference>
<feature type="transmembrane region" description="Helical" evidence="2">
    <location>
        <begin position="155"/>
        <end position="172"/>
    </location>
</feature>
<dbReference type="RefSeq" id="WP_117457507.1">
    <property type="nucleotide sequence ID" value="NZ_DAWEED010000018.1"/>
</dbReference>